<evidence type="ECO:0000313" key="2">
    <source>
        <dbReference type="EMBL" id="AEV66704.1"/>
    </source>
</evidence>
<dbReference type="EMBL" id="JN383843">
    <property type="protein sequence ID" value="AEV66704.1"/>
    <property type="molecule type" value="Genomic_DNA"/>
</dbReference>
<protein>
    <submittedName>
        <fullName evidence="2">Uncharacterized protein</fullName>
    </submittedName>
</protein>
<name>G9HRJ3_9SPIT</name>
<reference evidence="2" key="1">
    <citation type="journal article" date="2012" name="Genome Biol. Evol.">
        <title>The Oxytricha trifallax Mitochondrial Genome.</title>
        <authorList>
            <person name="Swart E.C."/>
            <person name="Nowacki M."/>
            <person name="Shum J."/>
            <person name="Stiles H."/>
            <person name="Higgins B.P."/>
            <person name="Doak T.G."/>
            <person name="Schotanus K."/>
            <person name="Magrini V.J."/>
            <person name="Minx P."/>
            <person name="Mardis E.R."/>
            <person name="Landweber L.F."/>
        </authorList>
    </citation>
    <scope>NUCLEOTIDE SEQUENCE</scope>
</reference>
<feature type="transmembrane region" description="Helical" evidence="1">
    <location>
        <begin position="211"/>
        <end position="235"/>
    </location>
</feature>
<sequence>MFLILKFPQNLILDYSINRSAYSVKHWIHNFENSINLIYKIKNLSVSQHLLLKKNFYSFFFASNFKLLTLKKQRPFLTLKNKKINKKSTKESLLNKFKTNSKSKESNKARSLSLALKTIFSGSKYGTKYKTNAIFNSVLKPSFFSSDLKGHSSFFKNLFDINFLRKERIYTKLKYSRVPQYDTVSGAAAALLAGFFRFFNLWKIWFWTFRFWWFLFFIYVLSFFSLFVSFVYKIIFFSIQ</sequence>
<organism evidence="2">
    <name type="scientific">Oxytricha trifallax</name>
    <dbReference type="NCBI Taxonomy" id="1172189"/>
    <lineage>
        <taxon>Eukaryota</taxon>
        <taxon>Sar</taxon>
        <taxon>Alveolata</taxon>
        <taxon>Ciliophora</taxon>
        <taxon>Intramacronucleata</taxon>
        <taxon>Spirotrichea</taxon>
        <taxon>Stichotrichia</taxon>
        <taxon>Sporadotrichida</taxon>
        <taxon>Oxytrichidae</taxon>
        <taxon>Oxytrichinae</taxon>
        <taxon>Oxytricha</taxon>
    </lineage>
</organism>
<accession>G9HRJ3</accession>
<keyword evidence="1" id="KW-1133">Transmembrane helix</keyword>
<geneLocation type="mitochondrion" evidence="2"/>
<dbReference type="AlphaFoldDB" id="G9HRJ3"/>
<gene>
    <name evidence="2" type="primary">orf592</name>
</gene>
<keyword evidence="1" id="KW-0812">Transmembrane</keyword>
<keyword evidence="2" id="KW-0496">Mitochondrion</keyword>
<keyword evidence="1" id="KW-0472">Membrane</keyword>
<evidence type="ECO:0000256" key="1">
    <source>
        <dbReference type="SAM" id="Phobius"/>
    </source>
</evidence>
<proteinExistence type="predicted"/>